<dbReference type="AlphaFoldDB" id="A0A833WAQ7"/>
<proteinExistence type="predicted"/>
<keyword evidence="2" id="KW-1185">Reference proteome</keyword>
<gene>
    <name evidence="1" type="ORF">E2986_10745</name>
</gene>
<sequence>MRSAILIETTMELEKGVVDKSARLEKRGVSSQVSRSFDAPSPLQASRRSRFALSALRFLKLDGDEETEELVSNASPQARCTLIARFRC</sequence>
<reference evidence="1" key="1">
    <citation type="submission" date="2019-11" db="EMBL/GenBank/DDBJ databases">
        <title>The nuclear and mitochondrial genomes of Frieseomelitta varia - a highly eusocial stingless bee (Meliponini) with a permanently sterile worker caste.</title>
        <authorList>
            <person name="Freitas F.C.P."/>
            <person name="Lourenco A.P."/>
            <person name="Nunes F.M.F."/>
            <person name="Paschoal A.R."/>
            <person name="Abreu F.C.P."/>
            <person name="Barbin F.O."/>
            <person name="Bataglia L."/>
            <person name="Cardoso-Junior C.A.M."/>
            <person name="Cervoni M.S."/>
            <person name="Silva S.R."/>
            <person name="Dalarmi F."/>
            <person name="Del Lama M.A."/>
            <person name="Depintor T.S."/>
            <person name="Ferreira K.M."/>
            <person name="Goria P.S."/>
            <person name="Jaskot M.C."/>
            <person name="Lago D.C."/>
            <person name="Luna-Lucena D."/>
            <person name="Moda L.M."/>
            <person name="Nascimento L."/>
            <person name="Pedrino M."/>
            <person name="Rabico F.O."/>
            <person name="Sanches F.C."/>
            <person name="Santos D.E."/>
            <person name="Santos C.G."/>
            <person name="Vieira J."/>
            <person name="Lopes T.F."/>
            <person name="Barchuk A.R."/>
            <person name="Hartfelder K."/>
            <person name="Simoes Z.L.P."/>
            <person name="Bitondi M.M.G."/>
            <person name="Pinheiro D.G."/>
        </authorList>
    </citation>
    <scope>NUCLEOTIDE SEQUENCE</scope>
    <source>
        <strain evidence="1">USP_RPSP 00005682</strain>
        <tissue evidence="1">Whole individual</tissue>
    </source>
</reference>
<name>A0A833WAQ7_9HYME</name>
<protein>
    <submittedName>
        <fullName evidence="1">Uncharacterized protein</fullName>
    </submittedName>
</protein>
<dbReference type="EMBL" id="WNWW01000060">
    <property type="protein sequence ID" value="KAF3430422.1"/>
    <property type="molecule type" value="Genomic_DNA"/>
</dbReference>
<evidence type="ECO:0000313" key="2">
    <source>
        <dbReference type="Proteomes" id="UP000655588"/>
    </source>
</evidence>
<comment type="caution">
    <text evidence="1">The sequence shown here is derived from an EMBL/GenBank/DDBJ whole genome shotgun (WGS) entry which is preliminary data.</text>
</comment>
<dbReference type="Proteomes" id="UP000655588">
    <property type="component" value="Unassembled WGS sequence"/>
</dbReference>
<evidence type="ECO:0000313" key="1">
    <source>
        <dbReference type="EMBL" id="KAF3430422.1"/>
    </source>
</evidence>
<organism evidence="1 2">
    <name type="scientific">Frieseomelitta varia</name>
    <dbReference type="NCBI Taxonomy" id="561572"/>
    <lineage>
        <taxon>Eukaryota</taxon>
        <taxon>Metazoa</taxon>
        <taxon>Ecdysozoa</taxon>
        <taxon>Arthropoda</taxon>
        <taxon>Hexapoda</taxon>
        <taxon>Insecta</taxon>
        <taxon>Pterygota</taxon>
        <taxon>Neoptera</taxon>
        <taxon>Endopterygota</taxon>
        <taxon>Hymenoptera</taxon>
        <taxon>Apocrita</taxon>
        <taxon>Aculeata</taxon>
        <taxon>Apoidea</taxon>
        <taxon>Anthophila</taxon>
        <taxon>Apidae</taxon>
        <taxon>Frieseomelitta</taxon>
    </lineage>
</organism>
<accession>A0A833WAQ7</accession>